<reference evidence="2" key="1">
    <citation type="journal article" date="2011" name="PLoS Biol.">
        <title>Gene gain and loss during evolution of obligate parasitism in the white rust pathogen of Arabidopsis thaliana.</title>
        <authorList>
            <person name="Kemen E."/>
            <person name="Gardiner A."/>
            <person name="Schultz-Larsen T."/>
            <person name="Kemen A.C."/>
            <person name="Balmuth A.L."/>
            <person name="Robert-Seilaniantz A."/>
            <person name="Bailey K."/>
            <person name="Holub E."/>
            <person name="Studholme D.J."/>
            <person name="Maclean D."/>
            <person name="Jones J.D."/>
        </authorList>
    </citation>
    <scope>NUCLEOTIDE SEQUENCE</scope>
</reference>
<sequence>MKKDQMKKRMVEKEVDSSGGEKRCRRSDSPVASVQLPASEKESSGLGQQNVWTKGSADRDNIRQNQSTEEEEISKYCAWDVSVGILLIFFSNYQYHNRSRVFCQIWRRYFSGIRAEYGKSNRFNKNGQVEGGKLIIMVWKFYYVSTEKNAVTRRARAKCKFCHFELDGRPGRMLSHSEKWKEILPHDRHQVYTMLASKQKFTLEQDS</sequence>
<gene>
    <name evidence="2" type="primary">AlNc14C722G12445</name>
    <name evidence="2" type="ORF">ALNC14_139690</name>
</gene>
<feature type="region of interest" description="Disordered" evidence="1">
    <location>
        <begin position="1"/>
        <end position="65"/>
    </location>
</feature>
<dbReference type="EMBL" id="FR824687">
    <property type="protein sequence ID" value="CCA27825.1"/>
    <property type="molecule type" value="Genomic_DNA"/>
</dbReference>
<dbReference type="HOGENOM" id="CLU_110480_0_0_1"/>
<proteinExistence type="predicted"/>
<dbReference type="AlphaFoldDB" id="F0X1W8"/>
<feature type="compositionally biased region" description="Basic and acidic residues" evidence="1">
    <location>
        <begin position="1"/>
        <end position="28"/>
    </location>
</feature>
<accession>F0X1W8</accession>
<reference evidence="2" key="2">
    <citation type="submission" date="2011-02" db="EMBL/GenBank/DDBJ databases">
        <authorList>
            <person name="MacLean D."/>
        </authorList>
    </citation>
    <scope>NUCLEOTIDE SEQUENCE</scope>
</reference>
<evidence type="ECO:0000313" key="2">
    <source>
        <dbReference type="EMBL" id="CCA27825.1"/>
    </source>
</evidence>
<evidence type="ECO:0000256" key="1">
    <source>
        <dbReference type="SAM" id="MobiDB-lite"/>
    </source>
</evidence>
<name>F0X1W8_9STRA</name>
<protein>
    <submittedName>
        <fullName evidence="2">AlNc14C722G12445 protein</fullName>
    </submittedName>
</protein>
<organism evidence="2">
    <name type="scientific">Albugo laibachii Nc14</name>
    <dbReference type="NCBI Taxonomy" id="890382"/>
    <lineage>
        <taxon>Eukaryota</taxon>
        <taxon>Sar</taxon>
        <taxon>Stramenopiles</taxon>
        <taxon>Oomycota</taxon>
        <taxon>Peronosporomycetes</taxon>
        <taxon>Albuginales</taxon>
        <taxon>Albuginaceae</taxon>
        <taxon>Albugo</taxon>
    </lineage>
</organism>